<sequence length="279" mass="31056">MKTILVPVDFSETSANALKYAADFSKDIDADRIILLKSVYLSMYAQLMPSADFVQLSANDIDAARQKAQDQLREIGSQFVDKCNRALKVETAISELPLLRSIHQVVEEQKPDLIIVGSGGSSFLDDSYIGGQVVAISKTSAIPVLIIPSKVKYKKVEKALVPCDFAAIARLDMLKNIPGSKKWIHPQLLVLNVATHQKHLTENDNHTTALKELLQHYEYKVYCSEYDNTVKGILDFAQKHAVQLIIALPGKYSFFYSFTHKSITDALALNALHPVLILK</sequence>
<dbReference type="PANTHER" id="PTHR46268:SF6">
    <property type="entry name" value="UNIVERSAL STRESS PROTEIN UP12"/>
    <property type="match status" value="1"/>
</dbReference>
<dbReference type="CDD" id="cd00293">
    <property type="entry name" value="USP-like"/>
    <property type="match status" value="1"/>
</dbReference>
<dbReference type="InterPro" id="IPR006015">
    <property type="entry name" value="Universal_stress_UspA"/>
</dbReference>
<evidence type="ECO:0000313" key="3">
    <source>
        <dbReference type="EMBL" id="TWI96777.1"/>
    </source>
</evidence>
<dbReference type="PANTHER" id="PTHR46268">
    <property type="entry name" value="STRESS RESPONSE PROTEIN NHAX"/>
    <property type="match status" value="1"/>
</dbReference>
<comment type="similarity">
    <text evidence="1">Belongs to the universal stress protein A family.</text>
</comment>
<dbReference type="RefSeq" id="WP_144915127.1">
    <property type="nucleotide sequence ID" value="NZ_VLLI01000012.1"/>
</dbReference>
<dbReference type="PRINTS" id="PR01438">
    <property type="entry name" value="UNVRSLSTRESS"/>
</dbReference>
<dbReference type="AlphaFoldDB" id="A0A562TT75"/>
<dbReference type="InterPro" id="IPR006016">
    <property type="entry name" value="UspA"/>
</dbReference>
<evidence type="ECO:0000259" key="2">
    <source>
        <dbReference type="Pfam" id="PF00582"/>
    </source>
</evidence>
<protein>
    <submittedName>
        <fullName evidence="3">Nucleotide-binding universal stress UspA family protein</fullName>
    </submittedName>
</protein>
<dbReference type="Pfam" id="PF00582">
    <property type="entry name" value="Usp"/>
    <property type="match status" value="1"/>
</dbReference>
<dbReference type="EMBL" id="VLLI01000012">
    <property type="protein sequence ID" value="TWI96777.1"/>
    <property type="molecule type" value="Genomic_DNA"/>
</dbReference>
<gene>
    <name evidence="3" type="ORF">JN11_03889</name>
</gene>
<dbReference type="SUPFAM" id="SSF52402">
    <property type="entry name" value="Adenine nucleotide alpha hydrolases-like"/>
    <property type="match status" value="2"/>
</dbReference>
<keyword evidence="4" id="KW-1185">Reference proteome</keyword>
<feature type="domain" description="UspA" evidence="2">
    <location>
        <begin position="1"/>
        <end position="148"/>
    </location>
</feature>
<name>A0A562TT75_9SPHI</name>
<organism evidence="3 4">
    <name type="scientific">Mucilaginibacter frigoritolerans</name>
    <dbReference type="NCBI Taxonomy" id="652788"/>
    <lineage>
        <taxon>Bacteria</taxon>
        <taxon>Pseudomonadati</taxon>
        <taxon>Bacteroidota</taxon>
        <taxon>Sphingobacteriia</taxon>
        <taxon>Sphingobacteriales</taxon>
        <taxon>Sphingobacteriaceae</taxon>
        <taxon>Mucilaginibacter</taxon>
    </lineage>
</organism>
<reference evidence="3 4" key="1">
    <citation type="submission" date="2019-07" db="EMBL/GenBank/DDBJ databases">
        <title>Genomic Encyclopedia of Archaeal and Bacterial Type Strains, Phase II (KMG-II): from individual species to whole genera.</title>
        <authorList>
            <person name="Goeker M."/>
        </authorList>
    </citation>
    <scope>NUCLEOTIDE SEQUENCE [LARGE SCALE GENOMIC DNA]</scope>
    <source>
        <strain evidence="3 4">ATCC BAA-1854</strain>
    </source>
</reference>
<dbReference type="OrthoDB" id="9788959at2"/>
<dbReference type="Proteomes" id="UP000317010">
    <property type="component" value="Unassembled WGS sequence"/>
</dbReference>
<comment type="caution">
    <text evidence="3">The sequence shown here is derived from an EMBL/GenBank/DDBJ whole genome shotgun (WGS) entry which is preliminary data.</text>
</comment>
<dbReference type="Gene3D" id="3.40.50.12370">
    <property type="match status" value="1"/>
</dbReference>
<accession>A0A562TT75</accession>
<proteinExistence type="inferred from homology"/>
<evidence type="ECO:0000313" key="4">
    <source>
        <dbReference type="Proteomes" id="UP000317010"/>
    </source>
</evidence>
<evidence type="ECO:0000256" key="1">
    <source>
        <dbReference type="ARBA" id="ARBA00008791"/>
    </source>
</evidence>